<organism evidence="1 2">
    <name type="scientific">Ceratobasidium theobromae</name>
    <dbReference type="NCBI Taxonomy" id="1582974"/>
    <lineage>
        <taxon>Eukaryota</taxon>
        <taxon>Fungi</taxon>
        <taxon>Dikarya</taxon>
        <taxon>Basidiomycota</taxon>
        <taxon>Agaricomycotina</taxon>
        <taxon>Agaricomycetes</taxon>
        <taxon>Cantharellales</taxon>
        <taxon>Ceratobasidiaceae</taxon>
        <taxon>Ceratobasidium</taxon>
    </lineage>
</organism>
<protein>
    <submittedName>
        <fullName evidence="1">Uncharacterized protein</fullName>
    </submittedName>
</protein>
<name>A0A5N5Q7Q4_9AGAM</name>
<accession>A0A5N5Q7Q4</accession>
<dbReference type="AlphaFoldDB" id="A0A5N5Q7Q4"/>
<sequence length="154" mass="17164">MIISVIPAWKNDLLCESIANRLVLFLQEILLENEQRAVRSDQPIVSVANQLAASQSLLQRVPRLGAEPLEDCIPAPHEPALPFYCPVRARPRFLLEDSVVLGHFVEIESDARRVWHVEWHRLVRVVSRIARAGGGALGPVADLSASEQKDFASE</sequence>
<keyword evidence="2" id="KW-1185">Reference proteome</keyword>
<comment type="caution">
    <text evidence="1">The sequence shown here is derived from an EMBL/GenBank/DDBJ whole genome shotgun (WGS) entry which is preliminary data.</text>
</comment>
<evidence type="ECO:0000313" key="1">
    <source>
        <dbReference type="EMBL" id="KAB5587719.1"/>
    </source>
</evidence>
<dbReference type="EMBL" id="SSOP01000837">
    <property type="protein sequence ID" value="KAB5587719.1"/>
    <property type="molecule type" value="Genomic_DNA"/>
</dbReference>
<proteinExistence type="predicted"/>
<reference evidence="1 2" key="1">
    <citation type="journal article" date="2019" name="Fungal Biol. Biotechnol.">
        <title>Draft genome sequence of fastidious pathogen Ceratobasidium theobromae, which causes vascular-streak dieback in Theobroma cacao.</title>
        <authorList>
            <person name="Ali S.S."/>
            <person name="Asman A."/>
            <person name="Shao J."/>
            <person name="Firmansyah A.P."/>
            <person name="Susilo A.W."/>
            <person name="Rosmana A."/>
            <person name="McMahon P."/>
            <person name="Junaid M."/>
            <person name="Guest D."/>
            <person name="Kheng T.Y."/>
            <person name="Meinhardt L.W."/>
            <person name="Bailey B.A."/>
        </authorList>
    </citation>
    <scope>NUCLEOTIDE SEQUENCE [LARGE SCALE GENOMIC DNA]</scope>
    <source>
        <strain evidence="1 2">CT2</strain>
    </source>
</reference>
<evidence type="ECO:0000313" key="2">
    <source>
        <dbReference type="Proteomes" id="UP000383932"/>
    </source>
</evidence>
<dbReference type="Proteomes" id="UP000383932">
    <property type="component" value="Unassembled WGS sequence"/>
</dbReference>
<gene>
    <name evidence="1" type="ORF">CTheo_8839</name>
</gene>